<proteinExistence type="inferred from homology"/>
<feature type="domain" description="Type I restriction modification DNA specificity" evidence="4">
    <location>
        <begin position="14"/>
        <end position="124"/>
    </location>
</feature>
<accession>A0A0R1JNX2</accession>
<evidence type="ECO:0000313" key="6">
    <source>
        <dbReference type="Proteomes" id="UP000051804"/>
    </source>
</evidence>
<keyword evidence="6" id="KW-1185">Reference proteome</keyword>
<keyword evidence="2" id="KW-0680">Restriction system</keyword>
<dbReference type="AlphaFoldDB" id="A0A0R1JNX2"/>
<dbReference type="STRING" id="1291734.FD02_GL001311"/>
<dbReference type="SUPFAM" id="SSF116734">
    <property type="entry name" value="DNA methylase specificity domain"/>
    <property type="match status" value="2"/>
</dbReference>
<dbReference type="PATRIC" id="fig|1291734.4.peg.1347"/>
<feature type="domain" description="Type I restriction modification DNA specificity" evidence="4">
    <location>
        <begin position="153"/>
        <end position="323"/>
    </location>
</feature>
<evidence type="ECO:0000313" key="5">
    <source>
        <dbReference type="EMBL" id="KRK72892.1"/>
    </source>
</evidence>
<dbReference type="EMBL" id="AZDJ01000016">
    <property type="protein sequence ID" value="KRK72892.1"/>
    <property type="molecule type" value="Genomic_DNA"/>
</dbReference>
<dbReference type="InterPro" id="IPR044946">
    <property type="entry name" value="Restrct_endonuc_typeI_TRD_sf"/>
</dbReference>
<protein>
    <submittedName>
        <fullName evidence="5">Type I R M system specificity subunit</fullName>
    </submittedName>
</protein>
<evidence type="ECO:0000256" key="3">
    <source>
        <dbReference type="ARBA" id="ARBA00023125"/>
    </source>
</evidence>
<dbReference type="Gene3D" id="1.10.287.1120">
    <property type="entry name" value="Bipartite methylase S protein"/>
    <property type="match status" value="1"/>
</dbReference>
<dbReference type="InterPro" id="IPR000055">
    <property type="entry name" value="Restrct_endonuc_typeI_TRD"/>
</dbReference>
<comment type="caution">
    <text evidence="5">The sequence shown here is derived from an EMBL/GenBank/DDBJ whole genome shotgun (WGS) entry which is preliminary data.</text>
</comment>
<organism evidence="5 6">
    <name type="scientific">Lacticaseibacillus nasuensis JCM 17158</name>
    <dbReference type="NCBI Taxonomy" id="1291734"/>
    <lineage>
        <taxon>Bacteria</taxon>
        <taxon>Bacillati</taxon>
        <taxon>Bacillota</taxon>
        <taxon>Bacilli</taxon>
        <taxon>Lactobacillales</taxon>
        <taxon>Lactobacillaceae</taxon>
        <taxon>Lacticaseibacillus</taxon>
    </lineage>
</organism>
<evidence type="ECO:0000256" key="2">
    <source>
        <dbReference type="ARBA" id="ARBA00022747"/>
    </source>
</evidence>
<dbReference type="Pfam" id="PF01420">
    <property type="entry name" value="Methylase_S"/>
    <property type="match status" value="2"/>
</dbReference>
<evidence type="ECO:0000259" key="4">
    <source>
        <dbReference type="Pfam" id="PF01420"/>
    </source>
</evidence>
<dbReference type="PANTHER" id="PTHR30408:SF12">
    <property type="entry name" value="TYPE I RESTRICTION ENZYME MJAVIII SPECIFICITY SUBUNIT"/>
    <property type="match status" value="1"/>
</dbReference>
<dbReference type="Gene3D" id="3.90.220.20">
    <property type="entry name" value="DNA methylase specificity domains"/>
    <property type="match status" value="2"/>
</dbReference>
<name>A0A0R1JNX2_9LACO</name>
<dbReference type="GO" id="GO:0003677">
    <property type="term" value="F:DNA binding"/>
    <property type="evidence" value="ECO:0007669"/>
    <property type="project" value="UniProtKB-KW"/>
</dbReference>
<keyword evidence="3" id="KW-0238">DNA-binding</keyword>
<evidence type="ECO:0000256" key="1">
    <source>
        <dbReference type="ARBA" id="ARBA00010923"/>
    </source>
</evidence>
<gene>
    <name evidence="5" type="ORF">FD02_GL001311</name>
</gene>
<reference evidence="5 6" key="1">
    <citation type="journal article" date="2015" name="Genome Announc.">
        <title>Expanding the biotechnology potential of lactobacilli through comparative genomics of 213 strains and associated genera.</title>
        <authorList>
            <person name="Sun Z."/>
            <person name="Harris H.M."/>
            <person name="McCann A."/>
            <person name="Guo C."/>
            <person name="Argimon S."/>
            <person name="Zhang W."/>
            <person name="Yang X."/>
            <person name="Jeffery I.B."/>
            <person name="Cooney J.C."/>
            <person name="Kagawa T.F."/>
            <person name="Liu W."/>
            <person name="Song Y."/>
            <person name="Salvetti E."/>
            <person name="Wrobel A."/>
            <person name="Rasinkangas P."/>
            <person name="Parkhill J."/>
            <person name="Rea M.C."/>
            <person name="O'Sullivan O."/>
            <person name="Ritari J."/>
            <person name="Douillard F.P."/>
            <person name="Paul Ross R."/>
            <person name="Yang R."/>
            <person name="Briner A.E."/>
            <person name="Felis G.E."/>
            <person name="de Vos W.M."/>
            <person name="Barrangou R."/>
            <person name="Klaenhammer T.R."/>
            <person name="Caufield P.W."/>
            <person name="Cui Y."/>
            <person name="Zhang H."/>
            <person name="O'Toole P.W."/>
        </authorList>
    </citation>
    <scope>NUCLEOTIDE SEQUENCE [LARGE SCALE GENOMIC DNA]</scope>
    <source>
        <strain evidence="5 6">JCM 17158</strain>
    </source>
</reference>
<dbReference type="GO" id="GO:0009307">
    <property type="term" value="P:DNA restriction-modification system"/>
    <property type="evidence" value="ECO:0007669"/>
    <property type="project" value="UniProtKB-KW"/>
</dbReference>
<dbReference type="OrthoDB" id="9795776at2"/>
<dbReference type="PANTHER" id="PTHR30408">
    <property type="entry name" value="TYPE-1 RESTRICTION ENZYME ECOKI SPECIFICITY PROTEIN"/>
    <property type="match status" value="1"/>
</dbReference>
<comment type="similarity">
    <text evidence="1">Belongs to the type-I restriction system S methylase family.</text>
</comment>
<sequence length="335" mass="36921">MNKEMESTEVRLGDVLLNITGASIGRSAVYNIDAIANVNQHVCIIRLRNNKNAQFLQMQLSSLRGQRQIQLNQAGGGREGLNFQQISKMKFNFPSFDEIQQIDRLLANIADTIVLQQEKLDLLKQLKRGYLQKLFPVGNAKQPELRFAGFDGDWEQRKLEDVTKLSSGKNLPSVQNGRFFNVTMGSVLPNGVLKVTDKTNSEVDSLSLGDLIMPTRDIGHGDVIGITAVIPDSGAYVAGNCTFVLHSPTVDSKFLSAQINTGSTRSEIIKRVSGSAQKMIKQSDILTLTIMVPSVEEQHKVSDFLSSLSATVALQQGKLESLQSLKQAFLQKLFV</sequence>
<dbReference type="Proteomes" id="UP000051804">
    <property type="component" value="Unassembled WGS sequence"/>
</dbReference>
<dbReference type="InterPro" id="IPR052021">
    <property type="entry name" value="Type-I_RS_S_subunit"/>
</dbReference>